<evidence type="ECO:0000313" key="17">
    <source>
        <dbReference type="EMBL" id="KAI1709520.1"/>
    </source>
</evidence>
<name>A0AAD4QYE6_9BILA</name>
<keyword evidence="7" id="KW-0254">Endocytosis</keyword>
<evidence type="ECO:0000256" key="2">
    <source>
        <dbReference type="ARBA" id="ARBA00004496"/>
    </source>
</evidence>
<comment type="subcellular location">
    <subcellularLocation>
        <location evidence="1">Cell membrane</location>
    </subcellularLocation>
    <subcellularLocation>
        <location evidence="2">Cytoplasm</location>
    </subcellularLocation>
</comment>
<evidence type="ECO:0000256" key="8">
    <source>
        <dbReference type="ARBA" id="ARBA00023054"/>
    </source>
</evidence>
<evidence type="ECO:0000313" key="18">
    <source>
        <dbReference type="Proteomes" id="UP001201812"/>
    </source>
</evidence>
<evidence type="ECO:0000256" key="4">
    <source>
        <dbReference type="ARBA" id="ARBA00022443"/>
    </source>
</evidence>
<evidence type="ECO:0000256" key="1">
    <source>
        <dbReference type="ARBA" id="ARBA00004236"/>
    </source>
</evidence>
<dbReference type="CDD" id="cd11911">
    <property type="entry name" value="SH3_CIP4-like"/>
    <property type="match status" value="1"/>
</dbReference>
<feature type="region of interest" description="Disordered" evidence="13">
    <location>
        <begin position="117"/>
        <end position="136"/>
    </location>
</feature>
<evidence type="ECO:0000256" key="11">
    <source>
        <dbReference type="PROSITE-ProRule" id="PRU01077"/>
    </source>
</evidence>
<proteinExistence type="inferred from homology"/>
<dbReference type="InterPro" id="IPR057870">
    <property type="entry name" value="HR1_TOCA"/>
</dbReference>
<evidence type="ECO:0000256" key="13">
    <source>
        <dbReference type="SAM" id="MobiDB-lite"/>
    </source>
</evidence>
<keyword evidence="6" id="KW-0963">Cytoplasm</keyword>
<dbReference type="Proteomes" id="UP001201812">
    <property type="component" value="Unassembled WGS sequence"/>
</dbReference>
<evidence type="ECO:0000259" key="15">
    <source>
        <dbReference type="PROSITE" id="PS51741"/>
    </source>
</evidence>
<protein>
    <submittedName>
        <fullName evidence="17">Fes/CIP4, and EFC/F-BAR homology domain-containing protein</fullName>
    </submittedName>
</protein>
<dbReference type="SMART" id="SM00326">
    <property type="entry name" value="SH3"/>
    <property type="match status" value="1"/>
</dbReference>
<evidence type="ECO:0000256" key="6">
    <source>
        <dbReference type="ARBA" id="ARBA00022490"/>
    </source>
</evidence>
<dbReference type="GO" id="GO:0007165">
    <property type="term" value="P:signal transduction"/>
    <property type="evidence" value="ECO:0007669"/>
    <property type="project" value="InterPro"/>
</dbReference>
<keyword evidence="8 11" id="KW-0175">Coiled coil</keyword>
<dbReference type="InterPro" id="IPR001060">
    <property type="entry name" value="FCH_dom"/>
</dbReference>
<dbReference type="GO" id="GO:0005886">
    <property type="term" value="C:plasma membrane"/>
    <property type="evidence" value="ECO:0007669"/>
    <property type="project" value="UniProtKB-SubCell"/>
</dbReference>
<dbReference type="AlphaFoldDB" id="A0AAD4QYE6"/>
<evidence type="ECO:0000256" key="12">
    <source>
        <dbReference type="SAM" id="Coils"/>
    </source>
</evidence>
<dbReference type="SMART" id="SM00055">
    <property type="entry name" value="FCH"/>
    <property type="match status" value="1"/>
</dbReference>
<dbReference type="PANTHER" id="PTHR15735">
    <property type="entry name" value="FCH AND DOUBLE SH3 DOMAINS PROTEIN"/>
    <property type="match status" value="1"/>
</dbReference>
<feature type="compositionally biased region" description="Low complexity" evidence="13">
    <location>
        <begin position="739"/>
        <end position="761"/>
    </location>
</feature>
<organism evidence="17 18">
    <name type="scientific">Ditylenchus destructor</name>
    <dbReference type="NCBI Taxonomy" id="166010"/>
    <lineage>
        <taxon>Eukaryota</taxon>
        <taxon>Metazoa</taxon>
        <taxon>Ecdysozoa</taxon>
        <taxon>Nematoda</taxon>
        <taxon>Chromadorea</taxon>
        <taxon>Rhabditida</taxon>
        <taxon>Tylenchina</taxon>
        <taxon>Tylenchomorpha</taxon>
        <taxon>Sphaerularioidea</taxon>
        <taxon>Anguinidae</taxon>
        <taxon>Anguininae</taxon>
        <taxon>Ditylenchus</taxon>
    </lineage>
</organism>
<dbReference type="InterPro" id="IPR036028">
    <property type="entry name" value="SH3-like_dom_sf"/>
</dbReference>
<dbReference type="PROSITE" id="PS50002">
    <property type="entry name" value="SH3"/>
    <property type="match status" value="1"/>
</dbReference>
<keyword evidence="5" id="KW-1003">Cell membrane</keyword>
<dbReference type="PROSITE" id="PS51860">
    <property type="entry name" value="REM_1"/>
    <property type="match status" value="1"/>
</dbReference>
<dbReference type="EMBL" id="JAKKPZ010000030">
    <property type="protein sequence ID" value="KAI1709520.1"/>
    <property type="molecule type" value="Genomic_DNA"/>
</dbReference>
<dbReference type="Pfam" id="PF00018">
    <property type="entry name" value="SH3_1"/>
    <property type="match status" value="1"/>
</dbReference>
<dbReference type="InterPro" id="IPR001452">
    <property type="entry name" value="SH3_domain"/>
</dbReference>
<dbReference type="PROSITE" id="PS51741">
    <property type="entry name" value="F_BAR"/>
    <property type="match status" value="1"/>
</dbReference>
<dbReference type="PANTHER" id="PTHR15735:SF12">
    <property type="entry name" value="CDC42-INTERACTING PROTEIN 4, ISOFORM B"/>
    <property type="match status" value="1"/>
</dbReference>
<dbReference type="GO" id="GO:0006897">
    <property type="term" value="P:endocytosis"/>
    <property type="evidence" value="ECO:0007669"/>
    <property type="project" value="UniProtKB-KW"/>
</dbReference>
<dbReference type="GO" id="GO:0005737">
    <property type="term" value="C:cytoplasm"/>
    <property type="evidence" value="ECO:0007669"/>
    <property type="project" value="UniProtKB-SubCell"/>
</dbReference>
<dbReference type="FunFam" id="2.30.30.40:FF:000203">
    <property type="entry name" value="Cdc42-interacting protein 4, isoform F"/>
    <property type="match status" value="1"/>
</dbReference>
<feature type="domain" description="REM-1" evidence="16">
    <location>
        <begin position="620"/>
        <end position="697"/>
    </location>
</feature>
<accession>A0AAD4QYE6</accession>
<dbReference type="SUPFAM" id="SSF103657">
    <property type="entry name" value="BAR/IMD domain-like"/>
    <property type="match status" value="1"/>
</dbReference>
<dbReference type="InterPro" id="IPR011072">
    <property type="entry name" value="HR1_rho-bd"/>
</dbReference>
<dbReference type="InterPro" id="IPR031160">
    <property type="entry name" value="F_BAR_dom"/>
</dbReference>
<dbReference type="CDD" id="cd11619">
    <property type="entry name" value="HR1_CIP4-like"/>
    <property type="match status" value="1"/>
</dbReference>
<feature type="region of interest" description="Disordered" evidence="13">
    <location>
        <begin position="702"/>
        <end position="768"/>
    </location>
</feature>
<keyword evidence="4 10" id="KW-0728">SH3 domain</keyword>
<feature type="compositionally biased region" description="Polar residues" evidence="13">
    <location>
        <begin position="117"/>
        <end position="127"/>
    </location>
</feature>
<dbReference type="Gene3D" id="1.20.1270.60">
    <property type="entry name" value="Arfaptin homology (AH) domain/BAR domain"/>
    <property type="match status" value="1"/>
</dbReference>
<evidence type="ECO:0000256" key="3">
    <source>
        <dbReference type="ARBA" id="ARBA00009426"/>
    </source>
</evidence>
<dbReference type="Pfam" id="PF00611">
    <property type="entry name" value="FCH"/>
    <property type="match status" value="1"/>
</dbReference>
<feature type="domain" description="F-BAR" evidence="15">
    <location>
        <begin position="261"/>
        <end position="528"/>
    </location>
</feature>
<evidence type="ECO:0000259" key="16">
    <source>
        <dbReference type="PROSITE" id="PS51860"/>
    </source>
</evidence>
<feature type="domain" description="SH3" evidence="14">
    <location>
        <begin position="825"/>
        <end position="888"/>
    </location>
</feature>
<feature type="compositionally biased region" description="Polar residues" evidence="13">
    <location>
        <begin position="728"/>
        <end position="738"/>
    </location>
</feature>
<evidence type="ECO:0000259" key="14">
    <source>
        <dbReference type="PROSITE" id="PS50002"/>
    </source>
</evidence>
<dbReference type="Gene3D" id="6.10.140.470">
    <property type="match status" value="1"/>
</dbReference>
<comment type="caution">
    <text evidence="17">The sequence shown here is derived from an EMBL/GenBank/DDBJ whole genome shotgun (WGS) entry which is preliminary data.</text>
</comment>
<reference evidence="17" key="1">
    <citation type="submission" date="2022-01" db="EMBL/GenBank/DDBJ databases">
        <title>Genome Sequence Resource for Two Populations of Ditylenchus destructor, the Migratory Endoparasitic Phytonematode.</title>
        <authorList>
            <person name="Zhang H."/>
            <person name="Lin R."/>
            <person name="Xie B."/>
        </authorList>
    </citation>
    <scope>NUCLEOTIDE SEQUENCE</scope>
    <source>
        <strain evidence="17">BazhouSP</strain>
    </source>
</reference>
<evidence type="ECO:0000256" key="9">
    <source>
        <dbReference type="ARBA" id="ARBA00023136"/>
    </source>
</evidence>
<gene>
    <name evidence="17" type="ORF">DdX_11308</name>
</gene>
<evidence type="ECO:0000256" key="5">
    <source>
        <dbReference type="ARBA" id="ARBA00022475"/>
    </source>
</evidence>
<feature type="region of interest" description="Disordered" evidence="13">
    <location>
        <begin position="803"/>
        <end position="822"/>
    </location>
</feature>
<feature type="coiled-coil region" evidence="12">
    <location>
        <begin position="419"/>
        <end position="453"/>
    </location>
</feature>
<evidence type="ECO:0000256" key="10">
    <source>
        <dbReference type="PROSITE-ProRule" id="PRU00192"/>
    </source>
</evidence>
<evidence type="ECO:0000256" key="7">
    <source>
        <dbReference type="ARBA" id="ARBA00022583"/>
    </source>
</evidence>
<comment type="similarity">
    <text evidence="3">Belongs to the FNBP1 family.</text>
</comment>
<keyword evidence="9" id="KW-0472">Membrane</keyword>
<dbReference type="SUPFAM" id="SSF50044">
    <property type="entry name" value="SH3-domain"/>
    <property type="match status" value="1"/>
</dbReference>
<dbReference type="Gene3D" id="2.30.30.40">
    <property type="entry name" value="SH3 Domains"/>
    <property type="match status" value="1"/>
</dbReference>
<sequence>MDGPCHETYHIVHLPINGQPNNYNEDCNHYSDNCSNHYARNGYPPLPIKPDTSSPTGLNGHSHTILNGRASASGLIAVGNYHRDRQDRDHHKDYESADGTIYRKNYATRAMTLNRHSPASQHYQQPDVTLLPPPNNGSSNRRFSFIGLDDYQPIVTDIMSGKYSATSEKHHRTCSNLMVNKVGIESRSQSSADGKATLSRRAQKIAQKAQKLSLASISSELSSSASALYSLFTDKEQSGSGSKDNGPGGHYSNGNSGINSYDWTHGGWQLYIMDQTEAVSAHTQRGIEFLERYGQVVKEWATIEEEFAMKLRNLVKKCRNKKGDEEDLKVYSYMKAFYAMLGELDSLAAQHETIGEKMKREIVPSVGEKCQGLRSGRKKQLQNLHMLNSSFRDQVDHMAKLEKNYSKSFKDAQQAQVKYEKADKNRELSRLDVDKAKNNAIEKNQLCEQAKQSYAHGLESANHAQHEYYNLKLPNLLEEMRRLDVDRIESTKSAMMDTVSAERSVSKIVERCYNDMETAISAVNPENDTMAVVTQYGTGYTFPEDFKFNDLGNPTDIGNESMTSDSSTIRRNPGSTNVVVASFSKNSNGKAIPRKNSMHSRLFGGSSKGHSNNGVDTYGNLPPQQRCRKIQAKLDELSKEAATKEQSRGGLEKMLGVYKESPNMGNAADVETQMAQYTRELSAIYEQMERYKKMLLDAQSELNTPPGGLLHNPSPAMSPRVPPPPNMQSVQAARNNARSSYSEESVSSEGSGSLKGSLTTSHRSPHSLTAAANGYHSAAPRSHPGSFPPQANIKHIDAGSADFYEECDGPHPGAAGTANNGDELPPLGTCTALYPFDGNTDGTAIEMREGDEMLLVEKDEGDGWTRVRHINSQSEGFVPTSYLQLRWYPSR</sequence>
<dbReference type="InterPro" id="IPR027267">
    <property type="entry name" value="AH/BAR_dom_sf"/>
</dbReference>
<feature type="coiled-coil region" evidence="12">
    <location>
        <begin position="627"/>
        <end position="701"/>
    </location>
</feature>
<dbReference type="Pfam" id="PF25610">
    <property type="entry name" value="HR1_TOCA"/>
    <property type="match status" value="1"/>
</dbReference>
<keyword evidence="18" id="KW-1185">Reference proteome</keyword>